<evidence type="ECO:0000313" key="2">
    <source>
        <dbReference type="WBParaSite" id="JU765_v2.g6657.t1"/>
    </source>
</evidence>
<reference evidence="2" key="1">
    <citation type="submission" date="2022-11" db="UniProtKB">
        <authorList>
            <consortium name="WormBaseParasite"/>
        </authorList>
    </citation>
    <scope>IDENTIFICATION</scope>
</reference>
<proteinExistence type="predicted"/>
<sequence length="458" mass="53229">MKFVLLLLFASIVYCDWKHDLDLYGVRYFQPNRTVMIDRLLFDNEKQNFTVDKDYNVHHDNFPNNNYFRFNLVRRYKNEKHVGYSLVACFFLASEGSLHVHCYYFESKNWTKIFTTSCSYPKTSGTPYLRDIPSNGSDIHLLVYFYDTNKEGCKIEATNGSKNESKIGKYSTILTYDAFSGKTYKVWSNYYASIFNSVCMTKTKFIHQLIKYGENQTVSDILPRHHFFFDYNQAGKPITSFYSKFLTTVKLSTKGGICQFDFTNVKTSTRNESFQILCYPDDPEVSFGLMRNFDDKFRLWACFLIYKNYSPVLFCHVLNDSRVFAQEFFYRFQNCKFDCDVDKCGKELNYTPNIMIGNFYGKSKVLNGITINFGGESCHLEVKNGGKIVNESRGAIEYHGYDAINDKMLSHTDGSIGAIISVTNELFVKGANSFWSRYDFPEDSIEAFALIDEKWFSS</sequence>
<accession>A0AC34RH15</accession>
<dbReference type="Proteomes" id="UP000887576">
    <property type="component" value="Unplaced"/>
</dbReference>
<evidence type="ECO:0000313" key="1">
    <source>
        <dbReference type="Proteomes" id="UP000887576"/>
    </source>
</evidence>
<organism evidence="1 2">
    <name type="scientific">Panagrolaimus sp. JU765</name>
    <dbReference type="NCBI Taxonomy" id="591449"/>
    <lineage>
        <taxon>Eukaryota</taxon>
        <taxon>Metazoa</taxon>
        <taxon>Ecdysozoa</taxon>
        <taxon>Nematoda</taxon>
        <taxon>Chromadorea</taxon>
        <taxon>Rhabditida</taxon>
        <taxon>Tylenchina</taxon>
        <taxon>Panagrolaimomorpha</taxon>
        <taxon>Panagrolaimoidea</taxon>
        <taxon>Panagrolaimidae</taxon>
        <taxon>Panagrolaimus</taxon>
    </lineage>
</organism>
<dbReference type="WBParaSite" id="JU765_v2.g6657.t1">
    <property type="protein sequence ID" value="JU765_v2.g6657.t1"/>
    <property type="gene ID" value="JU765_v2.g6657"/>
</dbReference>
<name>A0AC34RH15_9BILA</name>
<protein>
    <submittedName>
        <fullName evidence="2">Uncharacterized protein</fullName>
    </submittedName>
</protein>